<accession>A0A291LAK5</accession>
<evidence type="ECO:0000313" key="3">
    <source>
        <dbReference type="Proteomes" id="UP000228765"/>
    </source>
</evidence>
<name>A0A291LAK5_9CAUD</name>
<dbReference type="GeneID" id="54982894"/>
<evidence type="ECO:0000313" key="2">
    <source>
        <dbReference type="EMBL" id="ATI15638.1"/>
    </source>
</evidence>
<keyword evidence="1" id="KW-1133">Transmembrane helix</keyword>
<keyword evidence="1" id="KW-0472">Membrane</keyword>
<feature type="transmembrane region" description="Helical" evidence="1">
    <location>
        <begin position="453"/>
        <end position="473"/>
    </location>
</feature>
<keyword evidence="1" id="KW-0812">Transmembrane</keyword>
<reference evidence="2 3" key="1">
    <citation type="submission" date="2017-08" db="EMBL/GenBank/DDBJ databases">
        <title>Complete genome sequence of a novel bacteriophage infecting Bordetella bronchiseptica.</title>
        <authorList>
            <person name="Chen Y."/>
            <person name="Song J."/>
            <person name="Wu B."/>
        </authorList>
    </citation>
    <scope>NUCLEOTIDE SEQUENCE [LARGE SCALE GENOMIC DNA]</scope>
</reference>
<keyword evidence="3" id="KW-1185">Reference proteome</keyword>
<dbReference type="Proteomes" id="UP000228765">
    <property type="component" value="Segment"/>
</dbReference>
<protein>
    <submittedName>
        <fullName evidence="2">Major capsid protein</fullName>
    </submittedName>
</protein>
<dbReference type="RefSeq" id="YP_009792686.1">
    <property type="nucleotide sequence ID" value="NC_047861.1"/>
</dbReference>
<proteinExistence type="predicted"/>
<organism evidence="2 3">
    <name type="scientific">Bordetella phage vB_BbrM_PHB04</name>
    <dbReference type="NCBI Taxonomy" id="2029657"/>
    <lineage>
        <taxon>Viruses</taxon>
        <taxon>Duplodnaviria</taxon>
        <taxon>Heunggongvirae</taxon>
        <taxon>Uroviricota</taxon>
        <taxon>Caudoviricetes</taxon>
        <taxon>Phabquatrovirus</taxon>
        <taxon>Phabquatrovirus PHB04</taxon>
    </lineage>
</organism>
<dbReference type="EMBL" id="MF663786">
    <property type="protein sequence ID" value="ATI15638.1"/>
    <property type="molecule type" value="Genomic_DNA"/>
</dbReference>
<sequence length="500" mass="53407">MSGIQQMMAGMVPGGAIPTLGGTSGGSLEQFQELQKALQASNYQTDVATLEGGGALTVQSLDTAMKTTIQENEHFVLFNRLNATKATNIVDEYVRQSSVGGFLGGSTNSQMGVVRAAQGEYSREVGLVKFLMSLRQVGYVLNIGKNIVEATAVEERNGALQLLTDAEYLLFHGNADAAPTQFDGIFNIIDKEIADGKMPEDNIVDLDGAKLDSVEAFGKINTAVSRYGSWGRSTDVFLPNSVQNDLNMGLDPAYRWVPQGNNTPMLGGHVEGIRLQHGVLRTNMDTFIHDEEHPMVKPFEVNYASVAAANVAFKPASVTAATASDAASKFSAARAGNFYYGVAAIGANGEGLTAVTLTTQTAVAAGQKVTLTIAQSASGTESGYAIYRSRQNGTNAAADLRLVKIVKKAGATTTFVDLNRDIPGTVSIPLLNLGPSADAIGWRQYQPMTKIPLPFGVGGVPVISWFQFLFGYLRVTKPKHHGYIKNILPSNAKWRPFTAE</sequence>
<dbReference type="KEGG" id="vg:54982894"/>
<evidence type="ECO:0000256" key="1">
    <source>
        <dbReference type="SAM" id="Phobius"/>
    </source>
</evidence>